<evidence type="ECO:0000256" key="16">
    <source>
        <dbReference type="PROSITE-ProRule" id="PRU00206"/>
    </source>
</evidence>
<dbReference type="Gene3D" id="2.10.50.10">
    <property type="entry name" value="Tumor Necrosis Factor Receptor, subunit A, domain 2"/>
    <property type="match status" value="2"/>
</dbReference>
<feature type="repeat" description="TNFR-Cys" evidence="16">
    <location>
        <begin position="129"/>
        <end position="172"/>
    </location>
</feature>
<dbReference type="InterPro" id="IPR000488">
    <property type="entry name" value="Death_dom"/>
</dbReference>
<evidence type="ECO:0000256" key="1">
    <source>
        <dbReference type="ARBA" id="ARBA00004251"/>
    </source>
</evidence>
<name>A0ABN9GE41_9NEOB</name>
<feature type="disulfide bond" evidence="16">
    <location>
        <begin position="61"/>
        <end position="74"/>
    </location>
</feature>
<evidence type="ECO:0000256" key="8">
    <source>
        <dbReference type="ARBA" id="ARBA00022860"/>
    </source>
</evidence>
<feature type="domain" description="TNFR-Cys" evidence="20">
    <location>
        <begin position="129"/>
        <end position="172"/>
    </location>
</feature>
<comment type="caution">
    <text evidence="16">Lacks conserved residue(s) required for the propagation of feature annotation.</text>
</comment>
<evidence type="ECO:0000256" key="3">
    <source>
        <dbReference type="ARBA" id="ARBA00015761"/>
    </source>
</evidence>
<keyword evidence="17" id="KW-0812">Transmembrane</keyword>
<keyword evidence="9" id="KW-0564">Palmitate</keyword>
<keyword evidence="17" id="KW-0472">Membrane</keyword>
<organism evidence="21 22">
    <name type="scientific">Staurois parvus</name>
    <dbReference type="NCBI Taxonomy" id="386267"/>
    <lineage>
        <taxon>Eukaryota</taxon>
        <taxon>Metazoa</taxon>
        <taxon>Chordata</taxon>
        <taxon>Craniata</taxon>
        <taxon>Vertebrata</taxon>
        <taxon>Euteleostomi</taxon>
        <taxon>Amphibia</taxon>
        <taxon>Batrachia</taxon>
        <taxon>Anura</taxon>
        <taxon>Neobatrachia</taxon>
        <taxon>Ranoidea</taxon>
        <taxon>Ranidae</taxon>
        <taxon>Staurois</taxon>
    </lineage>
</organism>
<dbReference type="PROSITE" id="PS50017">
    <property type="entry name" value="DEATH_DOMAIN"/>
    <property type="match status" value="1"/>
</dbReference>
<evidence type="ECO:0000259" key="20">
    <source>
        <dbReference type="PROSITE" id="PS50050"/>
    </source>
</evidence>
<evidence type="ECO:0000256" key="11">
    <source>
        <dbReference type="ARBA" id="ARBA00023180"/>
    </source>
</evidence>
<keyword evidence="17" id="KW-1133">Transmembrane helix</keyword>
<comment type="caution">
    <text evidence="21">The sequence shown here is derived from an EMBL/GenBank/DDBJ whole genome shotgun (WGS) entry which is preliminary data.</text>
</comment>
<dbReference type="InterPro" id="IPR001368">
    <property type="entry name" value="TNFR/NGFR_Cys_rich_reg"/>
</dbReference>
<dbReference type="InterPro" id="IPR011029">
    <property type="entry name" value="DEATH-like_dom_sf"/>
</dbReference>
<proteinExistence type="predicted"/>
<keyword evidence="7" id="KW-0677">Repeat</keyword>
<dbReference type="InterPro" id="IPR008063">
    <property type="entry name" value="Fas_rcpt"/>
</dbReference>
<dbReference type="Pfam" id="PF00020">
    <property type="entry name" value="TNFR_c6"/>
    <property type="match status" value="1"/>
</dbReference>
<comment type="subcellular location">
    <subcellularLocation>
        <location evidence="1">Cell membrane</location>
        <topology evidence="1">Single-pass type I membrane protein</topology>
    </subcellularLocation>
    <subcellularLocation>
        <location evidence="2">Membrane raft</location>
    </subcellularLocation>
</comment>
<reference evidence="21" key="1">
    <citation type="submission" date="2023-05" db="EMBL/GenBank/DDBJ databases">
        <authorList>
            <person name="Stuckert A."/>
        </authorList>
    </citation>
    <scope>NUCLEOTIDE SEQUENCE</scope>
</reference>
<feature type="transmembrane region" description="Helical" evidence="17">
    <location>
        <begin position="182"/>
        <end position="200"/>
    </location>
</feature>
<keyword evidence="10 16" id="KW-1015">Disulfide bond</keyword>
<dbReference type="SUPFAM" id="SSF57586">
    <property type="entry name" value="TNF receptor-like"/>
    <property type="match status" value="2"/>
</dbReference>
<feature type="domain" description="Death" evidence="19">
    <location>
        <begin position="265"/>
        <end position="326"/>
    </location>
</feature>
<feature type="signal peptide" evidence="18">
    <location>
        <begin position="1"/>
        <end position="18"/>
    </location>
</feature>
<dbReference type="PROSITE" id="PS00652">
    <property type="entry name" value="TNFR_NGFR_1"/>
    <property type="match status" value="1"/>
</dbReference>
<evidence type="ECO:0000256" key="2">
    <source>
        <dbReference type="ARBA" id="ARBA00004285"/>
    </source>
</evidence>
<dbReference type="EMBL" id="CATNWA010018487">
    <property type="protein sequence ID" value="CAI9607677.1"/>
    <property type="molecule type" value="Genomic_DNA"/>
</dbReference>
<keyword evidence="22" id="KW-1185">Reference proteome</keyword>
<dbReference type="Proteomes" id="UP001162483">
    <property type="component" value="Unassembled WGS sequence"/>
</dbReference>
<feature type="domain" description="TNFR-Cys" evidence="20">
    <location>
        <begin position="48"/>
        <end position="83"/>
    </location>
</feature>
<evidence type="ECO:0000313" key="21">
    <source>
        <dbReference type="EMBL" id="CAI9607677.1"/>
    </source>
</evidence>
<evidence type="ECO:0000256" key="15">
    <source>
        <dbReference type="ARBA" id="ARBA00032502"/>
    </source>
</evidence>
<keyword evidence="5" id="KW-0053">Apoptosis</keyword>
<keyword evidence="4" id="KW-1003">Cell membrane</keyword>
<dbReference type="SMART" id="SM00208">
    <property type="entry name" value="TNFR"/>
    <property type="match status" value="3"/>
</dbReference>
<gene>
    <name evidence="21" type="ORF">SPARVUS_LOCUS13984126</name>
</gene>
<feature type="chain" id="PRO_5047241903" description="Tumor necrosis factor receptor superfamily member 6" evidence="18">
    <location>
        <begin position="19"/>
        <end position="329"/>
    </location>
</feature>
<keyword evidence="12" id="KW-0449">Lipoprotein</keyword>
<evidence type="ECO:0000256" key="6">
    <source>
        <dbReference type="ARBA" id="ARBA00022729"/>
    </source>
</evidence>
<protein>
    <recommendedName>
        <fullName evidence="3">Tumor necrosis factor receptor superfamily member 6</fullName>
    </recommendedName>
    <alternativeName>
        <fullName evidence="14">Apo-1 antigen</fullName>
    </alternativeName>
    <alternativeName>
        <fullName evidence="15">Apoptosis-mediating surface antigen FAS</fullName>
    </alternativeName>
    <alternativeName>
        <fullName evidence="13">FASLG receptor</fullName>
    </alternativeName>
</protein>
<evidence type="ECO:0000256" key="4">
    <source>
        <dbReference type="ARBA" id="ARBA00022475"/>
    </source>
</evidence>
<feature type="repeat" description="TNFR-Cys" evidence="16">
    <location>
        <begin position="85"/>
        <end position="128"/>
    </location>
</feature>
<evidence type="ECO:0000256" key="10">
    <source>
        <dbReference type="ARBA" id="ARBA00023157"/>
    </source>
</evidence>
<evidence type="ECO:0000256" key="7">
    <source>
        <dbReference type="ARBA" id="ARBA00022737"/>
    </source>
</evidence>
<evidence type="ECO:0000313" key="22">
    <source>
        <dbReference type="Proteomes" id="UP001162483"/>
    </source>
</evidence>
<evidence type="ECO:0000259" key="19">
    <source>
        <dbReference type="PROSITE" id="PS50017"/>
    </source>
</evidence>
<evidence type="ECO:0000256" key="5">
    <source>
        <dbReference type="ARBA" id="ARBA00022703"/>
    </source>
</evidence>
<keyword evidence="8" id="KW-0112">Calmodulin-binding</keyword>
<keyword evidence="11" id="KW-0325">Glycoprotein</keyword>
<accession>A0ABN9GE41</accession>
<dbReference type="PRINTS" id="PR01680">
    <property type="entry name" value="TNFACTORR6"/>
</dbReference>
<evidence type="ECO:0000256" key="14">
    <source>
        <dbReference type="ARBA" id="ARBA00032338"/>
    </source>
</evidence>
<evidence type="ECO:0000256" key="17">
    <source>
        <dbReference type="SAM" id="Phobius"/>
    </source>
</evidence>
<dbReference type="PANTHER" id="PTHR46874:SF1">
    <property type="entry name" value="TUMOR NECROSIS FACTOR RECEPTOR SUPERFAMILY MEMBER 6"/>
    <property type="match status" value="1"/>
</dbReference>
<feature type="repeat" description="TNFR-Cys" evidence="16">
    <location>
        <begin position="48"/>
        <end position="83"/>
    </location>
</feature>
<dbReference type="SUPFAM" id="SSF47986">
    <property type="entry name" value="DEATH domain"/>
    <property type="match status" value="1"/>
</dbReference>
<evidence type="ECO:0000256" key="18">
    <source>
        <dbReference type="SAM" id="SignalP"/>
    </source>
</evidence>
<sequence>MVTRRLVFILVIIQSSLVLPMTLLQDSSDKHVKEKHDFTHRLYKRQVSCNEGEYQGDKHCCKNCRKGTYAESDCAAPQGEPVCKYCTKGVDFMDEPNGYPRCEKCRDCDSGSGQEELHPCTTTQNTVCKCKKGFFCSESLSSADVNCNRCQHCSECANGIDEECTSTKDTICKNFSGRAHAIVWPILGVIVFAGITFVLLRYCRNSTREEQIVKSPPEKHKDSEPFIPPTPTCPPELENIDLDNHLFAIAGLMAQESVQKLVSKKLSPVDQEEIKINNSKNAREEKYELLKKWYSANGHRGAFKMLIENSTEGEAEKIIDLVQKGNAEP</sequence>
<evidence type="ECO:0000256" key="9">
    <source>
        <dbReference type="ARBA" id="ARBA00023139"/>
    </source>
</evidence>
<evidence type="ECO:0000256" key="12">
    <source>
        <dbReference type="ARBA" id="ARBA00023288"/>
    </source>
</evidence>
<feature type="domain" description="TNFR-Cys" evidence="20">
    <location>
        <begin position="85"/>
        <end position="128"/>
    </location>
</feature>
<evidence type="ECO:0000256" key="13">
    <source>
        <dbReference type="ARBA" id="ARBA00030181"/>
    </source>
</evidence>
<dbReference type="PANTHER" id="PTHR46874">
    <property type="entry name" value="TUMOR NECROSIS FACTOR RECEPTOR SUPERFAMILY MEMBER 6"/>
    <property type="match status" value="1"/>
</dbReference>
<dbReference type="PROSITE" id="PS50050">
    <property type="entry name" value="TNFR_NGFR_2"/>
    <property type="match status" value="3"/>
</dbReference>
<dbReference type="Gene3D" id="1.10.533.10">
    <property type="entry name" value="Death Domain, Fas"/>
    <property type="match status" value="1"/>
</dbReference>
<keyword evidence="6 18" id="KW-0732">Signal</keyword>